<sequence length="116" mass="13224">MSDVQKPIPETLTIQEMMDFYPLLTVIFDTASDVLMNTAMDSDSKQQLRLEIDTFYRSIMNTAPDFSPNYNELSEDEQEAECKVIGSFVYFASLMGMFSRKIETTGKQSNDNGNLH</sequence>
<dbReference type="RefSeq" id="WP_194812252.1">
    <property type="nucleotide sequence ID" value="NZ_CP063056.1"/>
</dbReference>
<accession>A0ABX6UYX3</accession>
<dbReference type="EMBL" id="CP063056">
    <property type="protein sequence ID" value="QPB42674.1"/>
    <property type="molecule type" value="Genomic_DNA"/>
</dbReference>
<evidence type="ECO:0000313" key="1">
    <source>
        <dbReference type="EMBL" id="QPB42674.1"/>
    </source>
</evidence>
<keyword evidence="2" id="KW-1185">Reference proteome</keyword>
<proteinExistence type="predicted"/>
<evidence type="ECO:0000313" key="2">
    <source>
        <dbReference type="Proteomes" id="UP000663069"/>
    </source>
</evidence>
<dbReference type="Proteomes" id="UP000663069">
    <property type="component" value="Chromosome"/>
</dbReference>
<protein>
    <submittedName>
        <fullName evidence="1">Uncharacterized protein</fullName>
    </submittedName>
</protein>
<gene>
    <name evidence="1" type="ORF">IHV77_00665</name>
</gene>
<name>A0ABX6UYX3_9PAST</name>
<organism evidence="1 2">
    <name type="scientific">Rodentibacter haemolyticus</name>
    <dbReference type="NCBI Taxonomy" id="2778911"/>
    <lineage>
        <taxon>Bacteria</taxon>
        <taxon>Pseudomonadati</taxon>
        <taxon>Pseudomonadota</taxon>
        <taxon>Gammaproteobacteria</taxon>
        <taxon>Pasteurellales</taxon>
        <taxon>Pasteurellaceae</taxon>
        <taxon>Rodentibacter</taxon>
    </lineage>
</organism>
<reference evidence="1 2" key="1">
    <citation type="submission" date="2020-10" db="EMBL/GenBank/DDBJ databases">
        <title>Genome Sequencing of Rodentibacter spp. strain DSM111151.</title>
        <authorList>
            <person name="Benga L."/>
            <person name="Lautwein T."/>
        </authorList>
    </citation>
    <scope>NUCLEOTIDE SEQUENCE [LARGE SCALE GENOMIC DNA]</scope>
    <source>
        <strain evidence="1 2">DSM 111151</strain>
    </source>
</reference>